<keyword evidence="3" id="KW-1185">Reference proteome</keyword>
<feature type="transmembrane region" description="Helical" evidence="1">
    <location>
        <begin position="84"/>
        <end position="108"/>
    </location>
</feature>
<accession>A0ABP9S713</accession>
<keyword evidence="1" id="KW-0472">Membrane</keyword>
<comment type="caution">
    <text evidence="2">The sequence shown here is derived from an EMBL/GenBank/DDBJ whole genome shotgun (WGS) entry which is preliminary data.</text>
</comment>
<name>A0ABP9S713_9GAMM</name>
<dbReference type="Proteomes" id="UP001501600">
    <property type="component" value="Unassembled WGS sequence"/>
</dbReference>
<evidence type="ECO:0000313" key="2">
    <source>
        <dbReference type="EMBL" id="GAA5192241.1"/>
    </source>
</evidence>
<reference evidence="3" key="1">
    <citation type="journal article" date="2019" name="Int. J. Syst. Evol. Microbiol.">
        <title>The Global Catalogue of Microorganisms (GCM) 10K type strain sequencing project: providing services to taxonomists for standard genome sequencing and annotation.</title>
        <authorList>
            <consortium name="The Broad Institute Genomics Platform"/>
            <consortium name="The Broad Institute Genome Sequencing Center for Infectious Disease"/>
            <person name="Wu L."/>
            <person name="Ma J."/>
        </authorList>
    </citation>
    <scope>NUCLEOTIDE SEQUENCE [LARGE SCALE GENOMIC DNA]</scope>
    <source>
        <strain evidence="3">JCM 18720</strain>
    </source>
</reference>
<dbReference type="RefSeq" id="WP_345317015.1">
    <property type="nucleotide sequence ID" value="NZ_BAABLF010000013.1"/>
</dbReference>
<evidence type="ECO:0000313" key="3">
    <source>
        <dbReference type="Proteomes" id="UP001501600"/>
    </source>
</evidence>
<dbReference type="EMBL" id="BAABLF010000013">
    <property type="protein sequence ID" value="GAA5192241.1"/>
    <property type="molecule type" value="Genomic_DNA"/>
</dbReference>
<keyword evidence="1" id="KW-0812">Transmembrane</keyword>
<sequence>MTTAISDREFFLLRLGKTTLRALHVLGIVGASAGFFHATAQTHWQPWWVLAMVSGLLLMIWEIWRSPMWLVQLKGLGSVVKIGLLALCYPFPQYGAVLFGLIAVWSVYLAHGPSQFRHYSVWHRRVLRGKEIKG</sequence>
<feature type="transmembrane region" description="Helical" evidence="1">
    <location>
        <begin position="20"/>
        <end position="40"/>
    </location>
</feature>
<organism evidence="2 3">
    <name type="scientific">Ferrimonas gelatinilytica</name>
    <dbReference type="NCBI Taxonomy" id="1255257"/>
    <lineage>
        <taxon>Bacteria</taxon>
        <taxon>Pseudomonadati</taxon>
        <taxon>Pseudomonadota</taxon>
        <taxon>Gammaproteobacteria</taxon>
        <taxon>Alteromonadales</taxon>
        <taxon>Ferrimonadaceae</taxon>
        <taxon>Ferrimonas</taxon>
    </lineage>
</organism>
<evidence type="ECO:0000256" key="1">
    <source>
        <dbReference type="SAM" id="Phobius"/>
    </source>
</evidence>
<keyword evidence="1" id="KW-1133">Transmembrane helix</keyword>
<protein>
    <submittedName>
        <fullName evidence="2">Uncharacterized protein</fullName>
    </submittedName>
</protein>
<proteinExistence type="predicted"/>
<gene>
    <name evidence="2" type="ORF">GCM10025772_20990</name>
</gene>
<feature type="transmembrane region" description="Helical" evidence="1">
    <location>
        <begin position="46"/>
        <end position="64"/>
    </location>
</feature>